<proteinExistence type="predicted"/>
<comment type="caution">
    <text evidence="1">The sequence shown here is derived from an EMBL/GenBank/DDBJ whole genome shotgun (WGS) entry which is preliminary data.</text>
</comment>
<protein>
    <submittedName>
        <fullName evidence="1">DNA polymerase type-X family protein pol4</fullName>
    </submittedName>
</protein>
<name>A0ACC3YMR7_COLTU</name>
<reference evidence="1 2" key="1">
    <citation type="journal article" date="2020" name="Phytopathology">
        <title>Genome Sequence Resources of Colletotrichum truncatum, C. plurivorum, C. musicola, and C. sojae: Four Species Pathogenic to Soybean (Glycine max).</title>
        <authorList>
            <person name="Rogerio F."/>
            <person name="Boufleur T.R."/>
            <person name="Ciampi-Guillardi M."/>
            <person name="Sukno S.A."/>
            <person name="Thon M.R."/>
            <person name="Massola Junior N.S."/>
            <person name="Baroncelli R."/>
        </authorList>
    </citation>
    <scope>NUCLEOTIDE SEQUENCE [LARGE SCALE GENOMIC DNA]</scope>
    <source>
        <strain evidence="1 2">CMES1059</strain>
    </source>
</reference>
<dbReference type="EMBL" id="VUJX02000008">
    <property type="protein sequence ID" value="KAL0933021.1"/>
    <property type="molecule type" value="Genomic_DNA"/>
</dbReference>
<keyword evidence="2" id="KW-1185">Reference proteome</keyword>
<evidence type="ECO:0000313" key="1">
    <source>
        <dbReference type="EMBL" id="KAL0933021.1"/>
    </source>
</evidence>
<organism evidence="1 2">
    <name type="scientific">Colletotrichum truncatum</name>
    <name type="common">Anthracnose fungus</name>
    <name type="synonym">Colletotrichum capsici</name>
    <dbReference type="NCBI Taxonomy" id="5467"/>
    <lineage>
        <taxon>Eukaryota</taxon>
        <taxon>Fungi</taxon>
        <taxon>Dikarya</taxon>
        <taxon>Ascomycota</taxon>
        <taxon>Pezizomycotina</taxon>
        <taxon>Sordariomycetes</taxon>
        <taxon>Hypocreomycetidae</taxon>
        <taxon>Glomerellales</taxon>
        <taxon>Glomerellaceae</taxon>
        <taxon>Colletotrichum</taxon>
        <taxon>Colletotrichum truncatum species complex</taxon>
    </lineage>
</organism>
<evidence type="ECO:0000313" key="2">
    <source>
        <dbReference type="Proteomes" id="UP000805649"/>
    </source>
</evidence>
<gene>
    <name evidence="1" type="ORF">CTRU02_211984</name>
</gene>
<sequence length="607" mass="68082">MATGLDFPPMFLLPTHLSPDRLHELEEKIPNLTFDIHEAVIILGNIFKKERALFELRHMKVHTEPVGTTNTESQVPISQKTQWSTLMSDSDSSVYTQDGDRKEPSRLRSPRLLSGPSKPNDPHIIKVVNLAWLIESLEAGEILPLHHYLIYEGRKKDTHQKPTVIKGSDILTRAAVDASIQAQQSTEPRPRMAISSVNAYRTVPSLTRQTTSEHESALELPLIPSYLRTTYACQRATPADPLNAAFVEELKKIRTVRKLTGDQIGVRAYSTSIATISAYPHVITNPQEVARLPGCGGKIAELWHEWKEIGTLHEADDSLADPKLSVMHLFYGVWGVGDATARHFYQKGWRDLDDVVEYGWDSLTRVQQIGVKFYDDFKLKIPRHEVESIANIILSHAQRFSPDFQMVIAGGYRRGKKGSGDVDVIISHPDESATLNFVGKLILSLEKSKYITHTLTLSNHNSERGQQPVSWKGNDSKGSGFDTLDKALVVWQQPGTSDQCESTGSKSTVQASQRPHRRVDIILSPWKTVGCALLGWSGDTTFQRDLRRYCKKQKNLKFDSSGIRNRLDGCWVDFEGNGKASDMLTAEKRVFEGLGLDWIPPEDRCTG</sequence>
<dbReference type="Proteomes" id="UP000805649">
    <property type="component" value="Unassembled WGS sequence"/>
</dbReference>
<accession>A0ACC3YMR7</accession>